<name>A0A1I2QUQ8_9BACI</name>
<reference evidence="5" key="1">
    <citation type="submission" date="2016-10" db="EMBL/GenBank/DDBJ databases">
        <authorList>
            <person name="Varghese N."/>
            <person name="Submissions S."/>
        </authorList>
    </citation>
    <scope>NUCLEOTIDE SEQUENCE [LARGE SCALE GENOMIC DNA]</scope>
    <source>
        <strain evidence="5">FP5</strain>
    </source>
</reference>
<keyword evidence="5" id="KW-1185">Reference proteome</keyword>
<dbReference type="CDD" id="cd05374">
    <property type="entry name" value="17beta-HSD-like_SDR_c"/>
    <property type="match status" value="1"/>
</dbReference>
<dbReference type="GO" id="GO:0016491">
    <property type="term" value="F:oxidoreductase activity"/>
    <property type="evidence" value="ECO:0007669"/>
    <property type="project" value="UniProtKB-KW"/>
</dbReference>
<dbReference type="AlphaFoldDB" id="A0A1I2QUQ8"/>
<protein>
    <submittedName>
        <fullName evidence="4">Short-chain dehydrogenase</fullName>
    </submittedName>
</protein>
<evidence type="ECO:0000256" key="3">
    <source>
        <dbReference type="RuleBase" id="RU000363"/>
    </source>
</evidence>
<organism evidence="4 5">
    <name type="scientific">Halobacillus alkaliphilus</name>
    <dbReference type="NCBI Taxonomy" id="396056"/>
    <lineage>
        <taxon>Bacteria</taxon>
        <taxon>Bacillati</taxon>
        <taxon>Bacillota</taxon>
        <taxon>Bacilli</taxon>
        <taxon>Bacillales</taxon>
        <taxon>Bacillaceae</taxon>
        <taxon>Halobacillus</taxon>
    </lineage>
</organism>
<dbReference type="InterPro" id="IPR036291">
    <property type="entry name" value="NAD(P)-bd_dom_sf"/>
</dbReference>
<dbReference type="InterPro" id="IPR051911">
    <property type="entry name" value="SDR_oxidoreductase"/>
</dbReference>
<dbReference type="InterPro" id="IPR002347">
    <property type="entry name" value="SDR_fam"/>
</dbReference>
<evidence type="ECO:0000256" key="2">
    <source>
        <dbReference type="ARBA" id="ARBA00023002"/>
    </source>
</evidence>
<proteinExistence type="inferred from homology"/>
<dbReference type="Gene3D" id="3.40.50.720">
    <property type="entry name" value="NAD(P)-binding Rossmann-like Domain"/>
    <property type="match status" value="1"/>
</dbReference>
<dbReference type="InterPro" id="IPR020904">
    <property type="entry name" value="Sc_DH/Rdtase_CS"/>
</dbReference>
<dbReference type="NCBIfam" id="NF005372">
    <property type="entry name" value="PRK06914.1"/>
    <property type="match status" value="1"/>
</dbReference>
<gene>
    <name evidence="4" type="ORF">SAMN05216353_13253</name>
</gene>
<keyword evidence="2" id="KW-0560">Oxidoreductase</keyword>
<evidence type="ECO:0000313" key="4">
    <source>
        <dbReference type="EMBL" id="SFG29351.1"/>
    </source>
</evidence>
<sequence>MEKTVLITGASSGFGFQTAVKCAARGFHVIATMRNMDKAKAFFSEDIDEEITRRIEVWPLDVTDSFSLFEFENRVQETERIDILVNNAGYALGGFVEQVPIEAYRRQFETNLFGVIRVTQAILPIMRRQRSGKIMNVSSVSGLIGFPGLSAYVASKHALEGFSESLRLEMKPFGIDVALIEPGSYQTNIWSSGMELPEEVHNPDSPYADYMKDLWKAMQQGKRSDPDDVSQLMAKLSDKDSLSRLRYPIGPGVRFNIILKRVLPWAWLEKLILRQIRSS</sequence>
<dbReference type="SUPFAM" id="SSF51735">
    <property type="entry name" value="NAD(P)-binding Rossmann-fold domains"/>
    <property type="match status" value="1"/>
</dbReference>
<dbReference type="RefSeq" id="WP_089753195.1">
    <property type="nucleotide sequence ID" value="NZ_FOOG01000032.1"/>
</dbReference>
<dbReference type="EMBL" id="FOOG01000032">
    <property type="protein sequence ID" value="SFG29351.1"/>
    <property type="molecule type" value="Genomic_DNA"/>
</dbReference>
<evidence type="ECO:0000256" key="1">
    <source>
        <dbReference type="ARBA" id="ARBA00006484"/>
    </source>
</evidence>
<dbReference type="Proteomes" id="UP000198897">
    <property type="component" value="Unassembled WGS sequence"/>
</dbReference>
<dbReference type="PRINTS" id="PR00081">
    <property type="entry name" value="GDHRDH"/>
</dbReference>
<dbReference type="PRINTS" id="PR00080">
    <property type="entry name" value="SDRFAMILY"/>
</dbReference>
<evidence type="ECO:0000313" key="5">
    <source>
        <dbReference type="Proteomes" id="UP000198897"/>
    </source>
</evidence>
<comment type="similarity">
    <text evidence="1 3">Belongs to the short-chain dehydrogenases/reductases (SDR) family.</text>
</comment>
<dbReference type="PANTHER" id="PTHR43976:SF16">
    <property type="entry name" value="SHORT-CHAIN DEHYDROGENASE_REDUCTASE FAMILY PROTEIN"/>
    <property type="match status" value="1"/>
</dbReference>
<dbReference type="PROSITE" id="PS00061">
    <property type="entry name" value="ADH_SHORT"/>
    <property type="match status" value="1"/>
</dbReference>
<dbReference type="Pfam" id="PF00106">
    <property type="entry name" value="adh_short"/>
    <property type="match status" value="1"/>
</dbReference>
<dbReference type="PANTHER" id="PTHR43976">
    <property type="entry name" value="SHORT CHAIN DEHYDROGENASE"/>
    <property type="match status" value="1"/>
</dbReference>
<dbReference type="OrthoDB" id="9775296at2"/>
<accession>A0A1I2QUQ8</accession>